<proteinExistence type="predicted"/>
<feature type="transmembrane region" description="Helical" evidence="1">
    <location>
        <begin position="32"/>
        <end position="52"/>
    </location>
</feature>
<dbReference type="InterPro" id="IPR009525">
    <property type="entry name" value="DUF1145"/>
</dbReference>
<dbReference type="Proteomes" id="UP000825886">
    <property type="component" value="Chromosome"/>
</dbReference>
<protein>
    <submittedName>
        <fullName evidence="2">DUF1145 family protein</fullName>
    </submittedName>
</protein>
<evidence type="ECO:0000313" key="3">
    <source>
        <dbReference type="Proteomes" id="UP000825886"/>
    </source>
</evidence>
<dbReference type="Pfam" id="PF06611">
    <property type="entry name" value="DUF1145"/>
    <property type="match status" value="1"/>
</dbReference>
<reference evidence="2 3" key="1">
    <citation type="submission" date="2021-08" db="EMBL/GenBank/DDBJ databases">
        <title>Culture and genomic analysis of Symbiopectobacterium purcellii sp. nov. gen. nov., isolated from the leafhopper Empoasca decipiens.</title>
        <authorList>
            <person name="Nadal-Jimenez P."/>
            <person name="Siozios S."/>
            <person name="Halliday N."/>
            <person name="Camara M."/>
            <person name="Hurst G.D.D."/>
        </authorList>
    </citation>
    <scope>NUCLEOTIDE SEQUENCE [LARGE SCALE GENOMIC DNA]</scope>
    <source>
        <strain evidence="2 3">SyEd1</strain>
    </source>
</reference>
<keyword evidence="1" id="KW-0472">Membrane</keyword>
<gene>
    <name evidence="2" type="ORF">K6K13_00490</name>
</gene>
<evidence type="ECO:0000256" key="1">
    <source>
        <dbReference type="SAM" id="Phobius"/>
    </source>
</evidence>
<dbReference type="NCBIfam" id="NF008158">
    <property type="entry name" value="PRK10910.1"/>
    <property type="match status" value="1"/>
</dbReference>
<dbReference type="PANTHER" id="PTHR38775">
    <property type="entry name" value="INNER MEMBRANE PROTEIN-RELATED"/>
    <property type="match status" value="1"/>
</dbReference>
<keyword evidence="3" id="KW-1185">Reference proteome</keyword>
<dbReference type="RefSeq" id="WP_222159085.1">
    <property type="nucleotide sequence ID" value="NZ_CP081864.1"/>
</dbReference>
<keyword evidence="1" id="KW-1133">Transmembrane helix</keyword>
<sequence>MIWINLGRILMIGVWGFLITNLIAPFPRPLNIFMMVAMGFTLLMHGFQVLLLRASHGKEQGPLSRALEARIFLFGVFELLAWQKKMKGVQPTGRAKK</sequence>
<dbReference type="PANTHER" id="PTHR38775:SF1">
    <property type="entry name" value="INNER MEMBRANE PROTEIN"/>
    <property type="match status" value="1"/>
</dbReference>
<feature type="transmembrane region" description="Helical" evidence="1">
    <location>
        <begin position="7"/>
        <end position="26"/>
    </location>
</feature>
<keyword evidence="1" id="KW-0812">Transmembrane</keyword>
<accession>A0ABX9AMQ6</accession>
<name>A0ABX9AMQ6_9ENTR</name>
<evidence type="ECO:0000313" key="2">
    <source>
        <dbReference type="EMBL" id="QZN96018.1"/>
    </source>
</evidence>
<organism evidence="2 3">
    <name type="scientific">Symbiopectobacterium purcellii</name>
    <dbReference type="NCBI Taxonomy" id="2871826"/>
    <lineage>
        <taxon>Bacteria</taxon>
        <taxon>Pseudomonadati</taxon>
        <taxon>Pseudomonadota</taxon>
        <taxon>Gammaproteobacteria</taxon>
        <taxon>Enterobacterales</taxon>
        <taxon>Enterobacteriaceae</taxon>
    </lineage>
</organism>
<dbReference type="EMBL" id="CP081864">
    <property type="protein sequence ID" value="QZN96018.1"/>
    <property type="molecule type" value="Genomic_DNA"/>
</dbReference>